<protein>
    <submittedName>
        <fullName evidence="3">Uncharacterized protein LOC115457845</fullName>
    </submittedName>
</protein>
<evidence type="ECO:0000256" key="1">
    <source>
        <dbReference type="SAM" id="MobiDB-lite"/>
    </source>
</evidence>
<gene>
    <name evidence="3" type="primary">LOC115457845</name>
</gene>
<dbReference type="OrthoDB" id="10009351at2759"/>
<dbReference type="InParanoid" id="A0A6P7WJ77"/>
<organism evidence="2 3">
    <name type="scientific">Microcaecilia unicolor</name>
    <dbReference type="NCBI Taxonomy" id="1415580"/>
    <lineage>
        <taxon>Eukaryota</taxon>
        <taxon>Metazoa</taxon>
        <taxon>Chordata</taxon>
        <taxon>Craniata</taxon>
        <taxon>Vertebrata</taxon>
        <taxon>Euteleostomi</taxon>
        <taxon>Amphibia</taxon>
        <taxon>Gymnophiona</taxon>
        <taxon>Siphonopidae</taxon>
        <taxon>Microcaecilia</taxon>
    </lineage>
</organism>
<evidence type="ECO:0000313" key="2">
    <source>
        <dbReference type="Proteomes" id="UP000515156"/>
    </source>
</evidence>
<feature type="region of interest" description="Disordered" evidence="1">
    <location>
        <begin position="164"/>
        <end position="200"/>
    </location>
</feature>
<evidence type="ECO:0000313" key="3">
    <source>
        <dbReference type="RefSeq" id="XP_030043357.1"/>
    </source>
</evidence>
<dbReference type="GeneID" id="115457845"/>
<dbReference type="KEGG" id="muo:115457845"/>
<sequence length="200" mass="22958">MCWRFPHCQKEEMVLPLSSWWCVSAVCLGLSSVSAYPYQREDHFLFYPDSYEDNTDSDDPDQDQALRWDKLFIAMENTEMKQNMILHSLNEVLAPGLQSLRYEFQANDSAGLEKVMKNQQEELATVGSVLMLEEAGQEQLVQMHLLLEGIWARLKIVENILTQQPHPNIPEPRTEVPTDANGLPERAEAENATLTSTYFH</sequence>
<proteinExistence type="predicted"/>
<accession>A0A6P7WJ77</accession>
<dbReference type="RefSeq" id="XP_030043357.1">
    <property type="nucleotide sequence ID" value="XM_030187497.1"/>
</dbReference>
<name>A0A6P7WJ77_9AMPH</name>
<dbReference type="AlphaFoldDB" id="A0A6P7WJ77"/>
<keyword evidence="2" id="KW-1185">Reference proteome</keyword>
<reference evidence="3" key="1">
    <citation type="submission" date="2025-08" db="UniProtKB">
        <authorList>
            <consortium name="RefSeq"/>
        </authorList>
    </citation>
    <scope>IDENTIFICATION</scope>
</reference>
<dbReference type="Proteomes" id="UP000515156">
    <property type="component" value="Chromosome 14"/>
</dbReference>